<sequence>ENQLYLVCQVCKNKDIVKRYKWSKGALTTTAQKHLWRDHRIDKDHPEESVKTDAESISFTIDL</sequence>
<feature type="non-terminal residue" evidence="1">
    <location>
        <position position="1"/>
    </location>
</feature>
<reference evidence="1" key="1">
    <citation type="submission" date="2022-08" db="EMBL/GenBank/DDBJ databases">
        <authorList>
            <person name="Kallberg Y."/>
            <person name="Tangrot J."/>
            <person name="Rosling A."/>
        </authorList>
    </citation>
    <scope>NUCLEOTIDE SEQUENCE</scope>
    <source>
        <strain evidence="1">Wild A</strain>
    </source>
</reference>
<gene>
    <name evidence="1" type="ORF">FWILDA_LOCUS14844</name>
</gene>
<protein>
    <submittedName>
        <fullName evidence="1">6438_t:CDS:1</fullName>
    </submittedName>
</protein>
<comment type="caution">
    <text evidence="1">The sequence shown here is derived from an EMBL/GenBank/DDBJ whole genome shotgun (WGS) entry which is preliminary data.</text>
</comment>
<organism evidence="1 2">
    <name type="scientific">Funneliformis geosporum</name>
    <dbReference type="NCBI Taxonomy" id="1117311"/>
    <lineage>
        <taxon>Eukaryota</taxon>
        <taxon>Fungi</taxon>
        <taxon>Fungi incertae sedis</taxon>
        <taxon>Mucoromycota</taxon>
        <taxon>Glomeromycotina</taxon>
        <taxon>Glomeromycetes</taxon>
        <taxon>Glomerales</taxon>
        <taxon>Glomeraceae</taxon>
        <taxon>Funneliformis</taxon>
    </lineage>
</organism>
<dbReference type="Proteomes" id="UP001153678">
    <property type="component" value="Unassembled WGS sequence"/>
</dbReference>
<evidence type="ECO:0000313" key="2">
    <source>
        <dbReference type="Proteomes" id="UP001153678"/>
    </source>
</evidence>
<dbReference type="OrthoDB" id="2431623at2759"/>
<evidence type="ECO:0000313" key="1">
    <source>
        <dbReference type="EMBL" id="CAI2190975.1"/>
    </source>
</evidence>
<dbReference type="AlphaFoldDB" id="A0A9W4T336"/>
<name>A0A9W4T336_9GLOM</name>
<accession>A0A9W4T336</accession>
<keyword evidence="2" id="KW-1185">Reference proteome</keyword>
<dbReference type="EMBL" id="CAMKVN010006988">
    <property type="protein sequence ID" value="CAI2190975.1"/>
    <property type="molecule type" value="Genomic_DNA"/>
</dbReference>
<proteinExistence type="predicted"/>